<evidence type="ECO:0000313" key="12">
    <source>
        <dbReference type="EMBL" id="KAG7298323.1"/>
    </source>
</evidence>
<gene>
    <name evidence="12" type="ORF">JYU34_017923</name>
</gene>
<feature type="domain" description="ZAD" evidence="11">
    <location>
        <begin position="14"/>
        <end position="93"/>
    </location>
</feature>
<evidence type="ECO:0000256" key="7">
    <source>
        <dbReference type="PROSITE-ProRule" id="PRU00042"/>
    </source>
</evidence>
<dbReference type="PROSITE" id="PS50157">
    <property type="entry name" value="ZINC_FINGER_C2H2_2"/>
    <property type="match status" value="5"/>
</dbReference>
<keyword evidence="2 8" id="KW-0479">Metal-binding</keyword>
<dbReference type="Gene3D" id="3.30.160.60">
    <property type="entry name" value="Classic Zinc Finger"/>
    <property type="match status" value="5"/>
</dbReference>
<evidence type="ECO:0000256" key="3">
    <source>
        <dbReference type="ARBA" id="ARBA00022737"/>
    </source>
</evidence>
<protein>
    <submittedName>
        <fullName evidence="12">Uncharacterized protein</fullName>
    </submittedName>
</protein>
<evidence type="ECO:0000256" key="1">
    <source>
        <dbReference type="ARBA" id="ARBA00004123"/>
    </source>
</evidence>
<evidence type="ECO:0000256" key="8">
    <source>
        <dbReference type="PROSITE-ProRule" id="PRU01263"/>
    </source>
</evidence>
<dbReference type="EMBL" id="JAHIBW010000024">
    <property type="protein sequence ID" value="KAG7298323.1"/>
    <property type="molecule type" value="Genomic_DNA"/>
</dbReference>
<evidence type="ECO:0000259" key="11">
    <source>
        <dbReference type="PROSITE" id="PS51915"/>
    </source>
</evidence>
<evidence type="ECO:0000259" key="10">
    <source>
        <dbReference type="PROSITE" id="PS50157"/>
    </source>
</evidence>
<dbReference type="Proteomes" id="UP000823941">
    <property type="component" value="Chromosome 24"/>
</dbReference>
<feature type="binding site" evidence="8">
    <location>
        <position position="66"/>
    </location>
    <ligand>
        <name>Zn(2+)</name>
        <dbReference type="ChEBI" id="CHEBI:29105"/>
    </ligand>
</feature>
<reference evidence="12 13" key="1">
    <citation type="submission" date="2021-06" db="EMBL/GenBank/DDBJ databases">
        <title>A haploid diamondback moth (Plutella xylostella L.) genome assembly resolves 31 chromosomes and identifies a diamide resistance mutation.</title>
        <authorList>
            <person name="Ward C.M."/>
            <person name="Perry K.D."/>
            <person name="Baker G."/>
            <person name="Powis K."/>
            <person name="Heckel D.G."/>
            <person name="Baxter S.W."/>
        </authorList>
    </citation>
    <scope>NUCLEOTIDE SEQUENCE [LARGE SCALE GENOMIC DNA]</scope>
    <source>
        <strain evidence="12 13">LV</strain>
        <tissue evidence="12">Single pupa</tissue>
    </source>
</reference>
<feature type="binding site" evidence="8">
    <location>
        <position position="16"/>
    </location>
    <ligand>
        <name>Zn(2+)</name>
        <dbReference type="ChEBI" id="CHEBI:29105"/>
    </ligand>
</feature>
<dbReference type="InterPro" id="IPR036236">
    <property type="entry name" value="Znf_C2H2_sf"/>
</dbReference>
<evidence type="ECO:0000256" key="9">
    <source>
        <dbReference type="SAM" id="MobiDB-lite"/>
    </source>
</evidence>
<dbReference type="SMART" id="SM00868">
    <property type="entry name" value="zf-AD"/>
    <property type="match status" value="1"/>
</dbReference>
<evidence type="ECO:0000256" key="6">
    <source>
        <dbReference type="ARBA" id="ARBA00023242"/>
    </source>
</evidence>
<feature type="domain" description="C2H2-type" evidence="10">
    <location>
        <begin position="350"/>
        <end position="372"/>
    </location>
</feature>
<comment type="subcellular location">
    <subcellularLocation>
        <location evidence="1">Nucleus</location>
    </subcellularLocation>
</comment>
<evidence type="ECO:0000256" key="2">
    <source>
        <dbReference type="ARBA" id="ARBA00022723"/>
    </source>
</evidence>
<keyword evidence="3" id="KW-0677">Repeat</keyword>
<feature type="domain" description="C2H2-type" evidence="10">
    <location>
        <begin position="493"/>
        <end position="520"/>
    </location>
</feature>
<evidence type="ECO:0000256" key="5">
    <source>
        <dbReference type="ARBA" id="ARBA00022833"/>
    </source>
</evidence>
<dbReference type="SMART" id="SM00355">
    <property type="entry name" value="ZnF_C2H2"/>
    <property type="match status" value="10"/>
</dbReference>
<feature type="domain" description="C2H2-type" evidence="10">
    <location>
        <begin position="521"/>
        <end position="544"/>
    </location>
</feature>
<feature type="domain" description="C2H2-type" evidence="10">
    <location>
        <begin position="465"/>
        <end position="492"/>
    </location>
</feature>
<keyword evidence="4 7" id="KW-0863">Zinc-finger</keyword>
<comment type="caution">
    <text evidence="12">The sequence shown here is derived from an EMBL/GenBank/DDBJ whole genome shotgun (WGS) entry which is preliminary data.</text>
</comment>
<dbReference type="PROSITE" id="PS00028">
    <property type="entry name" value="ZINC_FINGER_C2H2_1"/>
    <property type="match status" value="6"/>
</dbReference>
<sequence>MSTTKSKPLVIDPGLCRCCGELKKCRFLNEEYDYAGTKEVYADIMMDCFGLLLSHLDGKPLERLVCATCVVRLREASCFKRQVLRAEEAFLAMKIMYHEGDSEVVVKEDTPSLPGLDAVKLEPQFPGTPRSPPAPAVADDDSDHDYTEESDRKVEVTITPTSAPPPPPPPRRQKQRQPAPGVSGNKIVERTKKEAMLRLQQKNRERDVNYTTETNIASLVECSYVCPFKCRHNNLICFYCGILCTEPDVLRTHTISEHNPKKFKITQQKKMIKMDITRIDCRLCDEKIYSLESLKLHITKVHRVEYYFDYPDSVLPFRLTKGELSCALCELKYPYFHALNKHMNVHFSNYVCETCGLGFVDKCRFDMHLQRHEDGDFPCPTCGKNFRAQYNRDLHIDRVHKKKGRVYCPKCDVMLMSYPQKLKHLMEVHGDEPMSFPCGLCSKVCMTRRMLTIHKRKDHLKDYRYECQYCGQKFFTRFALTNHMPTHTGERNFKCKVCEKTYPRLKTLKDHMRIHTNDRRYRCHICGQAFIQNCSLKAHLKSQHPEYG</sequence>
<feature type="domain" description="C2H2-type" evidence="10">
    <location>
        <begin position="377"/>
        <end position="405"/>
    </location>
</feature>
<dbReference type="InterPro" id="IPR050888">
    <property type="entry name" value="ZnF_C2H2-type_TF"/>
</dbReference>
<feature type="binding site" evidence="8">
    <location>
        <position position="19"/>
    </location>
    <ligand>
        <name>Zn(2+)</name>
        <dbReference type="ChEBI" id="CHEBI:29105"/>
    </ligand>
</feature>
<feature type="region of interest" description="Disordered" evidence="9">
    <location>
        <begin position="115"/>
        <end position="189"/>
    </location>
</feature>
<organism evidence="12 13">
    <name type="scientific">Plutella xylostella</name>
    <name type="common">Diamondback moth</name>
    <name type="synonym">Plutella maculipennis</name>
    <dbReference type="NCBI Taxonomy" id="51655"/>
    <lineage>
        <taxon>Eukaryota</taxon>
        <taxon>Metazoa</taxon>
        <taxon>Ecdysozoa</taxon>
        <taxon>Arthropoda</taxon>
        <taxon>Hexapoda</taxon>
        <taxon>Insecta</taxon>
        <taxon>Pterygota</taxon>
        <taxon>Neoptera</taxon>
        <taxon>Endopterygota</taxon>
        <taxon>Lepidoptera</taxon>
        <taxon>Glossata</taxon>
        <taxon>Ditrysia</taxon>
        <taxon>Yponomeutoidea</taxon>
        <taxon>Plutellidae</taxon>
        <taxon>Plutella</taxon>
    </lineage>
</organism>
<feature type="binding site" evidence="8">
    <location>
        <position position="69"/>
    </location>
    <ligand>
        <name>Zn(2+)</name>
        <dbReference type="ChEBI" id="CHEBI:29105"/>
    </ligand>
</feature>
<evidence type="ECO:0000256" key="4">
    <source>
        <dbReference type="ARBA" id="ARBA00022771"/>
    </source>
</evidence>
<name>A0ABQ7Q046_PLUXY</name>
<accession>A0ABQ7Q046</accession>
<keyword evidence="5 8" id="KW-0862">Zinc</keyword>
<dbReference type="InterPro" id="IPR013087">
    <property type="entry name" value="Znf_C2H2_type"/>
</dbReference>
<evidence type="ECO:0000313" key="13">
    <source>
        <dbReference type="Proteomes" id="UP000823941"/>
    </source>
</evidence>
<feature type="compositionally biased region" description="Basic and acidic residues" evidence="9">
    <location>
        <begin position="144"/>
        <end position="155"/>
    </location>
</feature>
<dbReference type="PANTHER" id="PTHR24406">
    <property type="entry name" value="TRANSCRIPTIONAL REPRESSOR CTCFL-RELATED"/>
    <property type="match status" value="1"/>
</dbReference>
<dbReference type="Pfam" id="PF00096">
    <property type="entry name" value="zf-C2H2"/>
    <property type="match status" value="3"/>
</dbReference>
<proteinExistence type="predicted"/>
<dbReference type="InterPro" id="IPR012934">
    <property type="entry name" value="Znf_AD"/>
</dbReference>
<dbReference type="PROSITE" id="PS51915">
    <property type="entry name" value="ZAD"/>
    <property type="match status" value="1"/>
</dbReference>
<keyword evidence="6" id="KW-0539">Nucleus</keyword>
<keyword evidence="13" id="KW-1185">Reference proteome</keyword>
<dbReference type="SUPFAM" id="SSF57667">
    <property type="entry name" value="beta-beta-alpha zinc fingers"/>
    <property type="match status" value="5"/>
</dbReference>